<feature type="region of interest" description="Disordered" evidence="3">
    <location>
        <begin position="16"/>
        <end position="38"/>
    </location>
</feature>
<organism evidence="4 5">
    <name type="scientific">Actinomadura macrotermitis</name>
    <dbReference type="NCBI Taxonomy" id="2585200"/>
    <lineage>
        <taxon>Bacteria</taxon>
        <taxon>Bacillati</taxon>
        <taxon>Actinomycetota</taxon>
        <taxon>Actinomycetes</taxon>
        <taxon>Streptosporangiales</taxon>
        <taxon>Thermomonosporaceae</taxon>
        <taxon>Actinomadura</taxon>
    </lineage>
</organism>
<dbReference type="SUPFAM" id="SSF48576">
    <property type="entry name" value="Terpenoid synthases"/>
    <property type="match status" value="1"/>
</dbReference>
<dbReference type="AlphaFoldDB" id="A0A7K0BNW5"/>
<dbReference type="Gene3D" id="1.10.600.10">
    <property type="entry name" value="Farnesyl Diphosphate Synthase"/>
    <property type="match status" value="1"/>
</dbReference>
<dbReference type="SFLD" id="SFLDS00005">
    <property type="entry name" value="Isoprenoid_Synthase_Type_I"/>
    <property type="match status" value="1"/>
</dbReference>
<feature type="compositionally biased region" description="Basic and acidic residues" evidence="3">
    <location>
        <begin position="341"/>
        <end position="362"/>
    </location>
</feature>
<gene>
    <name evidence="4" type="ORF">ACRB68_05820</name>
</gene>
<reference evidence="4 5" key="1">
    <citation type="submission" date="2019-10" db="EMBL/GenBank/DDBJ databases">
        <title>Actinomadura rubteroloni sp. nov. and Actinomadura macrotermitis sp. nov., isolated from the gut of fungus growing-termite Macrotermes natalensis.</title>
        <authorList>
            <person name="Benndorf R."/>
            <person name="Martin K."/>
            <person name="Kuefner M."/>
            <person name="De Beer W."/>
            <person name="Kaster A.-K."/>
            <person name="Vollmers J."/>
            <person name="Poulsen M."/>
            <person name="Beemelmanns C."/>
        </authorList>
    </citation>
    <scope>NUCLEOTIDE SEQUENCE [LARGE SCALE GENOMIC DNA]</scope>
    <source>
        <strain evidence="4 5">RB68</strain>
    </source>
</reference>
<evidence type="ECO:0000256" key="3">
    <source>
        <dbReference type="SAM" id="MobiDB-lite"/>
    </source>
</evidence>
<dbReference type="GO" id="GO:0046872">
    <property type="term" value="F:metal ion binding"/>
    <property type="evidence" value="ECO:0007669"/>
    <property type="project" value="UniProtKB-KW"/>
</dbReference>
<dbReference type="EC" id="4.2.3.-" evidence="2"/>
<sequence length="386" mass="42086">MVGTVNVTLLLSLAGRVPPPPDLPPGPPPPRPDAGPLGERLDTWARSRGLVLGDPTASALGRARCDRLAARLFPVAPLGRVELAARWLVWAFALDDALDTAPLGDSATAVHDLYENLLTALRRDRPRPGAQPLETALVELWQQTAPGFSRVWRHRFVQHMQEHQVGCAEEAVNRRVGKTPSPAGYPGLRRRASAPFLYDLVEPTLGIELPPRLPLTPGWKALVEGTADLVAWSNDVVSHREEAARGDTHNHVAVLGAAHGLTAGPSLDAVAGRIAARAEEVTAAVKAVHGSLDRLGFSAAEQADIARIMKVVRDAPRAHLEWLWESGRYRTAQRTVAQHVPEPHVPEPHVPEQHVPERHEPGQYEPEQYEPEQYDGLLSVSLSRVD</sequence>
<feature type="compositionally biased region" description="Pro residues" evidence="3">
    <location>
        <begin position="17"/>
        <end position="33"/>
    </location>
</feature>
<dbReference type="InterPro" id="IPR008949">
    <property type="entry name" value="Isoprenoid_synthase_dom_sf"/>
</dbReference>
<evidence type="ECO:0000313" key="5">
    <source>
        <dbReference type="Proteomes" id="UP000487268"/>
    </source>
</evidence>
<evidence type="ECO:0000256" key="1">
    <source>
        <dbReference type="ARBA" id="ARBA00023239"/>
    </source>
</evidence>
<keyword evidence="2" id="KW-0460">Magnesium</keyword>
<name>A0A7K0BNW5_9ACTN</name>
<proteinExistence type="inferred from homology"/>
<feature type="region of interest" description="Disordered" evidence="3">
    <location>
        <begin position="341"/>
        <end position="386"/>
    </location>
</feature>
<comment type="caution">
    <text evidence="4">The sequence shown here is derived from an EMBL/GenBank/DDBJ whole genome shotgun (WGS) entry which is preliminary data.</text>
</comment>
<dbReference type="GO" id="GO:0010333">
    <property type="term" value="F:terpene synthase activity"/>
    <property type="evidence" value="ECO:0007669"/>
    <property type="project" value="InterPro"/>
</dbReference>
<dbReference type="PANTHER" id="PTHR35201:SF4">
    <property type="entry name" value="BETA-PINACENE SYNTHASE-RELATED"/>
    <property type="match status" value="1"/>
</dbReference>
<keyword evidence="5" id="KW-1185">Reference proteome</keyword>
<dbReference type="InterPro" id="IPR034686">
    <property type="entry name" value="Terpene_cyclase-like_2"/>
</dbReference>
<dbReference type="PANTHER" id="PTHR35201">
    <property type="entry name" value="TERPENE SYNTHASE"/>
    <property type="match status" value="1"/>
</dbReference>
<evidence type="ECO:0000256" key="2">
    <source>
        <dbReference type="RuleBase" id="RU366034"/>
    </source>
</evidence>
<dbReference type="EMBL" id="WEGH01000001">
    <property type="protein sequence ID" value="MQY02552.1"/>
    <property type="molecule type" value="Genomic_DNA"/>
</dbReference>
<dbReference type="Proteomes" id="UP000487268">
    <property type="component" value="Unassembled WGS sequence"/>
</dbReference>
<keyword evidence="2" id="KW-0479">Metal-binding</keyword>
<comment type="similarity">
    <text evidence="2">Belongs to the terpene synthase family.</text>
</comment>
<protein>
    <recommendedName>
        <fullName evidence="2">Terpene synthase</fullName>
        <ecNumber evidence="2">4.2.3.-</ecNumber>
    </recommendedName>
</protein>
<dbReference type="SFLD" id="SFLDG01020">
    <property type="entry name" value="Terpene_Cyclase_Like_2"/>
    <property type="match status" value="1"/>
</dbReference>
<accession>A0A7K0BNW5</accession>
<evidence type="ECO:0000313" key="4">
    <source>
        <dbReference type="EMBL" id="MQY02552.1"/>
    </source>
</evidence>
<dbReference type="Pfam" id="PF19086">
    <property type="entry name" value="Terpene_syn_C_2"/>
    <property type="match status" value="1"/>
</dbReference>
<comment type="cofactor">
    <cofactor evidence="2">
        <name>Mg(2+)</name>
        <dbReference type="ChEBI" id="CHEBI:18420"/>
    </cofactor>
</comment>
<keyword evidence="1 2" id="KW-0456">Lyase</keyword>